<dbReference type="InterPro" id="IPR027383">
    <property type="entry name" value="Znf_put"/>
</dbReference>
<evidence type="ECO:0000313" key="11">
    <source>
        <dbReference type="EMBL" id="BCJ28363.1"/>
    </source>
</evidence>
<feature type="domain" description="RNA polymerase sigma-70 region 2" evidence="8">
    <location>
        <begin position="37"/>
        <end position="105"/>
    </location>
</feature>
<keyword evidence="12" id="KW-1185">Reference proteome</keyword>
<dbReference type="InterPro" id="IPR013325">
    <property type="entry name" value="RNA_pol_sigma_r2"/>
</dbReference>
<dbReference type="GO" id="GO:0016987">
    <property type="term" value="F:sigma factor activity"/>
    <property type="evidence" value="ECO:0007669"/>
    <property type="project" value="UniProtKB-KW"/>
</dbReference>
<dbReference type="InterPro" id="IPR036388">
    <property type="entry name" value="WH-like_DNA-bd_sf"/>
</dbReference>
<feature type="compositionally biased region" description="Pro residues" evidence="6">
    <location>
        <begin position="346"/>
        <end position="371"/>
    </location>
</feature>
<evidence type="ECO:0000256" key="2">
    <source>
        <dbReference type="ARBA" id="ARBA00023015"/>
    </source>
</evidence>
<evidence type="ECO:0000259" key="10">
    <source>
        <dbReference type="Pfam" id="PF13490"/>
    </source>
</evidence>
<dbReference type="Proteomes" id="UP000680750">
    <property type="component" value="Chromosome"/>
</dbReference>
<keyword evidence="5" id="KW-0804">Transcription</keyword>
<evidence type="ECO:0008006" key="13">
    <source>
        <dbReference type="Google" id="ProtNLM"/>
    </source>
</evidence>
<evidence type="ECO:0000313" key="12">
    <source>
        <dbReference type="Proteomes" id="UP000680750"/>
    </source>
</evidence>
<dbReference type="RefSeq" id="WP_051802117.1">
    <property type="nucleotide sequence ID" value="NZ_AP023354.1"/>
</dbReference>
<evidence type="ECO:0000259" key="9">
    <source>
        <dbReference type="Pfam" id="PF08281"/>
    </source>
</evidence>
<dbReference type="PANTHER" id="PTHR43133:SF8">
    <property type="entry name" value="RNA POLYMERASE SIGMA FACTOR HI_1459-RELATED"/>
    <property type="match status" value="1"/>
</dbReference>
<reference evidence="11" key="1">
    <citation type="submission" date="2020-08" db="EMBL/GenBank/DDBJ databases">
        <title>Whole genome shotgun sequence of Actinocatenispora sera NBRC 101916.</title>
        <authorList>
            <person name="Komaki H."/>
            <person name="Tamura T."/>
        </authorList>
    </citation>
    <scope>NUCLEOTIDE SEQUENCE</scope>
    <source>
        <strain evidence="11">NBRC 101916</strain>
    </source>
</reference>
<dbReference type="NCBIfam" id="TIGR02937">
    <property type="entry name" value="sigma70-ECF"/>
    <property type="match status" value="1"/>
</dbReference>
<dbReference type="Gene3D" id="1.10.1740.10">
    <property type="match status" value="1"/>
</dbReference>
<dbReference type="Gene3D" id="1.10.10.1320">
    <property type="entry name" value="Anti-sigma factor, zinc-finger domain"/>
    <property type="match status" value="1"/>
</dbReference>
<feature type="compositionally biased region" description="Gly residues" evidence="6">
    <location>
        <begin position="427"/>
        <end position="436"/>
    </location>
</feature>
<dbReference type="KEGG" id="aser:Asera_24710"/>
<keyword evidence="3" id="KW-0731">Sigma factor</keyword>
<dbReference type="AlphaFoldDB" id="A0A810KYU7"/>
<organism evidence="11 12">
    <name type="scientific">Actinocatenispora sera</name>
    <dbReference type="NCBI Taxonomy" id="390989"/>
    <lineage>
        <taxon>Bacteria</taxon>
        <taxon>Bacillati</taxon>
        <taxon>Actinomycetota</taxon>
        <taxon>Actinomycetes</taxon>
        <taxon>Micromonosporales</taxon>
        <taxon>Micromonosporaceae</taxon>
        <taxon>Actinocatenispora</taxon>
    </lineage>
</organism>
<evidence type="ECO:0000256" key="6">
    <source>
        <dbReference type="SAM" id="MobiDB-lite"/>
    </source>
</evidence>
<feature type="compositionally biased region" description="Polar residues" evidence="6">
    <location>
        <begin position="404"/>
        <end position="414"/>
    </location>
</feature>
<evidence type="ECO:0000256" key="3">
    <source>
        <dbReference type="ARBA" id="ARBA00023082"/>
    </source>
</evidence>
<dbReference type="SUPFAM" id="SSF88946">
    <property type="entry name" value="Sigma2 domain of RNA polymerase sigma factors"/>
    <property type="match status" value="1"/>
</dbReference>
<gene>
    <name evidence="11" type="ORF">Asera_24710</name>
</gene>
<evidence type="ECO:0000259" key="8">
    <source>
        <dbReference type="Pfam" id="PF04542"/>
    </source>
</evidence>
<keyword evidence="2" id="KW-0805">Transcription regulation</keyword>
<dbReference type="InterPro" id="IPR007627">
    <property type="entry name" value="RNA_pol_sigma70_r2"/>
</dbReference>
<dbReference type="InterPro" id="IPR013249">
    <property type="entry name" value="RNA_pol_sigma70_r4_t2"/>
</dbReference>
<dbReference type="Pfam" id="PF04542">
    <property type="entry name" value="Sigma70_r2"/>
    <property type="match status" value="1"/>
</dbReference>
<dbReference type="GO" id="GO:0003677">
    <property type="term" value="F:DNA binding"/>
    <property type="evidence" value="ECO:0007669"/>
    <property type="project" value="UniProtKB-KW"/>
</dbReference>
<dbReference type="InterPro" id="IPR039425">
    <property type="entry name" value="RNA_pol_sigma-70-like"/>
</dbReference>
<protein>
    <recommendedName>
        <fullName evidence="13">RNA polymerase sigma factor (Sigma-70 family)</fullName>
    </recommendedName>
</protein>
<name>A0A810KYU7_9ACTN</name>
<dbReference type="PANTHER" id="PTHR43133">
    <property type="entry name" value="RNA POLYMERASE ECF-TYPE SIGMA FACTO"/>
    <property type="match status" value="1"/>
</dbReference>
<feature type="compositionally biased region" description="Pro residues" evidence="6">
    <location>
        <begin position="459"/>
        <end position="472"/>
    </location>
</feature>
<keyword evidence="4" id="KW-0238">DNA-binding</keyword>
<proteinExistence type="inferred from homology"/>
<dbReference type="Pfam" id="PF13490">
    <property type="entry name" value="zf-HC2"/>
    <property type="match status" value="1"/>
</dbReference>
<dbReference type="Gene3D" id="1.10.10.10">
    <property type="entry name" value="Winged helix-like DNA-binding domain superfamily/Winged helix DNA-binding domain"/>
    <property type="match status" value="1"/>
</dbReference>
<dbReference type="InterPro" id="IPR041916">
    <property type="entry name" value="Anti_sigma_zinc_sf"/>
</dbReference>
<comment type="similarity">
    <text evidence="1">Belongs to the sigma-70 factor family. ECF subfamily.</text>
</comment>
<dbReference type="InterPro" id="IPR014284">
    <property type="entry name" value="RNA_pol_sigma-70_dom"/>
</dbReference>
<feature type="compositionally biased region" description="Low complexity" evidence="6">
    <location>
        <begin position="372"/>
        <end position="382"/>
    </location>
</feature>
<evidence type="ECO:0000256" key="7">
    <source>
        <dbReference type="SAM" id="Phobius"/>
    </source>
</evidence>
<dbReference type="Pfam" id="PF08281">
    <property type="entry name" value="Sigma70_r4_2"/>
    <property type="match status" value="1"/>
</dbReference>
<feature type="transmembrane region" description="Helical" evidence="7">
    <location>
        <begin position="308"/>
        <end position="326"/>
    </location>
</feature>
<evidence type="ECO:0000256" key="4">
    <source>
        <dbReference type="ARBA" id="ARBA00023125"/>
    </source>
</evidence>
<dbReference type="InterPro" id="IPR013324">
    <property type="entry name" value="RNA_pol_sigma_r3/r4-like"/>
</dbReference>
<feature type="region of interest" description="Disordered" evidence="6">
    <location>
        <begin position="330"/>
        <end position="515"/>
    </location>
</feature>
<sequence>MTTSPDPGSTAAASVERSDAELIAATRDGDAVAFGLLYLRHVDAAKRLARTLVRDSAAVDDLVAEAFAKVLSTLRAGHGPTEAFRAYLLTSLRNLFYDQVRRDRRLTVTDDIGQYETGVPFIDTASEGLERSLAARAFRRLPERWQTVLWHTEIEGESPAEVAPLLGLTANGVSALAYRARERLKQMYLQEHIAGETDAACRWAAERLGTRVRDGLSRRERHKVDEHLADCAKCTLLYTELGEINSGLRELIAPVIAGTTWSAYLGLGGATKAAAVAGTGVVVWFQHTWHAVLLWFKGLWTKIGPRNAAIGGGAAVAVALVVGLLLTSSSAPPPRHQPRAAGSQPAAPPGAPPGGQPPGHQPPPAATPPAQHPTAGPTGGHAPAPPKKRQPAPAQPPYRVTPPKLSTGTLSVGDTDSALPITISNPAGGGGGGDGEGLIPFADPTAPPPAAPALRPTDPSTPHPAPGPPVPSEAPALGPVAPAQLPAGGYDGSPGGSPSASASPAPSASPSPSAAGRLTVTITLPNPMTAGSSGAAGSGWTCTGHQATITCTHALLPTGASSTLRPHVDVGSVAGFQPVRVRVAVPGQAVSESFPVVVAPQQMRTAYAATGRAQLVSAGNTLIRGTSGGLLPIPLPLGQRKPCAVNDQCTVVPYHGDGGAHAASSGARSRARVSLPAGARVAYAQLTWAGRGSTGSLPAGVRLIDPSGGTHGVTGAQTALPGGRQYSANVTSLLANGGGGTWAFATDDVYTGTATGGVFDGWSLQVVVTLPSGPSRNVAVFDGAQQIGSPLVARLGVGTAGTARLGATLWDGDRREDGRLGDDTLRFGSTTVADVGHSASASAPESAADPNWNLLGTDVTARSASVSADGQLTFSTGGQDKYSVGALAIAGPAG</sequence>
<keyword evidence="7" id="KW-1133">Transmembrane helix</keyword>
<evidence type="ECO:0000256" key="5">
    <source>
        <dbReference type="ARBA" id="ARBA00023163"/>
    </source>
</evidence>
<keyword evidence="7" id="KW-0812">Transmembrane</keyword>
<feature type="domain" description="Putative zinc-finger" evidence="10">
    <location>
        <begin position="201"/>
        <end position="234"/>
    </location>
</feature>
<feature type="transmembrane region" description="Helical" evidence="7">
    <location>
        <begin position="273"/>
        <end position="296"/>
    </location>
</feature>
<dbReference type="SUPFAM" id="SSF88659">
    <property type="entry name" value="Sigma3 and sigma4 domains of RNA polymerase sigma factors"/>
    <property type="match status" value="1"/>
</dbReference>
<dbReference type="EMBL" id="AP023354">
    <property type="protein sequence ID" value="BCJ28363.1"/>
    <property type="molecule type" value="Genomic_DNA"/>
</dbReference>
<feature type="compositionally biased region" description="Low complexity" evidence="6">
    <location>
        <begin position="496"/>
        <end position="515"/>
    </location>
</feature>
<dbReference type="GO" id="GO:0006352">
    <property type="term" value="P:DNA-templated transcription initiation"/>
    <property type="evidence" value="ECO:0007669"/>
    <property type="project" value="InterPro"/>
</dbReference>
<accession>A0A810KYU7</accession>
<evidence type="ECO:0000256" key="1">
    <source>
        <dbReference type="ARBA" id="ARBA00010641"/>
    </source>
</evidence>
<feature type="domain" description="RNA polymerase sigma factor 70 region 4 type 2" evidence="9">
    <location>
        <begin position="135"/>
        <end position="184"/>
    </location>
</feature>
<keyword evidence="7" id="KW-0472">Membrane</keyword>